<gene>
    <name evidence="1" type="ORF">HMPREF9104_01392</name>
</gene>
<comment type="caution">
    <text evidence="1">The sequence shown here is derived from an EMBL/GenBank/DDBJ whole genome shotgun (WGS) entry which is preliminary data.</text>
</comment>
<accession>H1LFL6</accession>
<evidence type="ECO:0000313" key="1">
    <source>
        <dbReference type="EMBL" id="EHO51685.1"/>
    </source>
</evidence>
<reference evidence="1 2" key="1">
    <citation type="submission" date="2011-09" db="EMBL/GenBank/DDBJ databases">
        <authorList>
            <person name="Weinstock G."/>
            <person name="Sodergren E."/>
            <person name="Clifton S."/>
            <person name="Fulton L."/>
            <person name="Fulton B."/>
            <person name="Courtney L."/>
            <person name="Fronick C."/>
            <person name="Harrison M."/>
            <person name="Strong C."/>
            <person name="Farmer C."/>
            <person name="Delahaunty K."/>
            <person name="Markovic C."/>
            <person name="Hall O."/>
            <person name="Minx P."/>
            <person name="Tomlinson C."/>
            <person name="Mitreva M."/>
            <person name="Hou S."/>
            <person name="Chen J."/>
            <person name="Wollam A."/>
            <person name="Pepin K.H."/>
            <person name="Johnson M."/>
            <person name="Bhonagiri V."/>
            <person name="Zhang X."/>
            <person name="Suruliraj S."/>
            <person name="Warren W."/>
            <person name="Chinwalla A."/>
            <person name="Mardis E.R."/>
            <person name="Wilson R.K."/>
        </authorList>
    </citation>
    <scope>NUCLEOTIDE SEQUENCE [LARGE SCALE GENOMIC DNA]</scope>
    <source>
        <strain evidence="1 2">F0435</strain>
    </source>
</reference>
<dbReference type="Proteomes" id="UP000005025">
    <property type="component" value="Unassembled WGS sequence"/>
</dbReference>
<dbReference type="STRING" id="797516.HMPREF9104_01392"/>
<dbReference type="EMBL" id="AGRJ01000132">
    <property type="protein sequence ID" value="EHO51685.1"/>
    <property type="molecule type" value="Genomic_DNA"/>
</dbReference>
<proteinExistence type="predicted"/>
<name>H1LFL6_9LACO</name>
<organism evidence="1 2">
    <name type="scientific">Lentilactobacillus kisonensis F0435</name>
    <dbReference type="NCBI Taxonomy" id="797516"/>
    <lineage>
        <taxon>Bacteria</taxon>
        <taxon>Bacillati</taxon>
        <taxon>Bacillota</taxon>
        <taxon>Bacilli</taxon>
        <taxon>Lactobacillales</taxon>
        <taxon>Lactobacillaceae</taxon>
        <taxon>Lentilactobacillus</taxon>
    </lineage>
</organism>
<dbReference type="AlphaFoldDB" id="H1LFL6"/>
<dbReference type="HOGENOM" id="CLU_3185123_0_0_9"/>
<sequence length="46" mass="4988">MHKSPLAEIPGSGIFSKGAHAQPSAWCSTLLLCCQRYLIPDLGIFE</sequence>
<evidence type="ECO:0000313" key="2">
    <source>
        <dbReference type="Proteomes" id="UP000005025"/>
    </source>
</evidence>
<protein>
    <submittedName>
        <fullName evidence="1">Uncharacterized protein</fullName>
    </submittedName>
</protein>